<dbReference type="EnsemblPlants" id="Pp3c4_22550V3.1">
    <property type="protein sequence ID" value="PAC:32920605.CDS.1"/>
    <property type="gene ID" value="Pp3c4_22550"/>
</dbReference>
<organism evidence="1">
    <name type="scientific">Physcomitrium patens</name>
    <name type="common">Spreading-leaved earth moss</name>
    <name type="synonym">Physcomitrella patens</name>
    <dbReference type="NCBI Taxonomy" id="3218"/>
    <lineage>
        <taxon>Eukaryota</taxon>
        <taxon>Viridiplantae</taxon>
        <taxon>Streptophyta</taxon>
        <taxon>Embryophyta</taxon>
        <taxon>Bryophyta</taxon>
        <taxon>Bryophytina</taxon>
        <taxon>Bryopsida</taxon>
        <taxon>Funariidae</taxon>
        <taxon>Funariales</taxon>
        <taxon>Funariaceae</taxon>
        <taxon>Physcomitrium</taxon>
    </lineage>
</organism>
<dbReference type="InParanoid" id="A0A2K1KPK5"/>
<dbReference type="Proteomes" id="UP000006727">
    <property type="component" value="Chromosome 4"/>
</dbReference>
<evidence type="ECO:0000313" key="3">
    <source>
        <dbReference type="Proteomes" id="UP000006727"/>
    </source>
</evidence>
<evidence type="ECO:0000313" key="1">
    <source>
        <dbReference type="EMBL" id="PNR55712.1"/>
    </source>
</evidence>
<name>A0A2K1KPK5_PHYPA</name>
<sequence length="63" mass="6975">MLSILVGGSDLVRRRVHEFALFHAIAQLRSRTDFMSGSFVHHISLSLSISLEICHSPLLAVCV</sequence>
<reference evidence="2" key="3">
    <citation type="submission" date="2020-12" db="UniProtKB">
        <authorList>
            <consortium name="EnsemblPlants"/>
        </authorList>
    </citation>
    <scope>IDENTIFICATION</scope>
</reference>
<gene>
    <name evidence="1" type="ORF">PHYPA_006609</name>
</gene>
<reference evidence="1 3" key="1">
    <citation type="journal article" date="2008" name="Science">
        <title>The Physcomitrella genome reveals evolutionary insights into the conquest of land by plants.</title>
        <authorList>
            <person name="Rensing S."/>
            <person name="Lang D."/>
            <person name="Zimmer A."/>
            <person name="Terry A."/>
            <person name="Salamov A."/>
            <person name="Shapiro H."/>
            <person name="Nishiyama T."/>
            <person name="Perroud P.-F."/>
            <person name="Lindquist E."/>
            <person name="Kamisugi Y."/>
            <person name="Tanahashi T."/>
            <person name="Sakakibara K."/>
            <person name="Fujita T."/>
            <person name="Oishi K."/>
            <person name="Shin-I T."/>
            <person name="Kuroki Y."/>
            <person name="Toyoda A."/>
            <person name="Suzuki Y."/>
            <person name="Hashimoto A."/>
            <person name="Yamaguchi K."/>
            <person name="Sugano A."/>
            <person name="Kohara Y."/>
            <person name="Fujiyama A."/>
            <person name="Anterola A."/>
            <person name="Aoki S."/>
            <person name="Ashton N."/>
            <person name="Barbazuk W.B."/>
            <person name="Barker E."/>
            <person name="Bennetzen J."/>
            <person name="Bezanilla M."/>
            <person name="Blankenship R."/>
            <person name="Cho S.H."/>
            <person name="Dutcher S."/>
            <person name="Estelle M."/>
            <person name="Fawcett J.A."/>
            <person name="Gundlach H."/>
            <person name="Hanada K."/>
            <person name="Heyl A."/>
            <person name="Hicks K.A."/>
            <person name="Hugh J."/>
            <person name="Lohr M."/>
            <person name="Mayer K."/>
            <person name="Melkozernov A."/>
            <person name="Murata T."/>
            <person name="Nelson D."/>
            <person name="Pils B."/>
            <person name="Prigge M."/>
            <person name="Reiss B."/>
            <person name="Renner T."/>
            <person name="Rombauts S."/>
            <person name="Rushton P."/>
            <person name="Sanderfoot A."/>
            <person name="Schween G."/>
            <person name="Shiu S.-H."/>
            <person name="Stueber K."/>
            <person name="Theodoulou F.L."/>
            <person name="Tu H."/>
            <person name="Van de Peer Y."/>
            <person name="Verrier P.J."/>
            <person name="Waters E."/>
            <person name="Wood A."/>
            <person name="Yang L."/>
            <person name="Cove D."/>
            <person name="Cuming A."/>
            <person name="Hasebe M."/>
            <person name="Lucas S."/>
            <person name="Mishler D.B."/>
            <person name="Reski R."/>
            <person name="Grigoriev I."/>
            <person name="Quatrano R.S."/>
            <person name="Boore J.L."/>
        </authorList>
    </citation>
    <scope>NUCLEOTIDE SEQUENCE [LARGE SCALE GENOMIC DNA]</scope>
    <source>
        <strain evidence="2 3">cv. Gransden 2004</strain>
    </source>
</reference>
<dbReference type="EnsemblPlants" id="Pp3c4_22550V3.2">
    <property type="protein sequence ID" value="PAC:32920606.CDS.1"/>
    <property type="gene ID" value="Pp3c4_22550"/>
</dbReference>
<proteinExistence type="predicted"/>
<evidence type="ECO:0000313" key="2">
    <source>
        <dbReference type="EnsemblPlants" id="PAC:32920605.CDS.1"/>
    </source>
</evidence>
<dbReference type="EMBL" id="ABEU02000004">
    <property type="protein sequence ID" value="PNR55712.1"/>
    <property type="molecule type" value="Genomic_DNA"/>
</dbReference>
<protein>
    <submittedName>
        <fullName evidence="1 2">Uncharacterized protein</fullName>
    </submittedName>
</protein>
<dbReference type="Gramene" id="Pp3c4_22550V3.1">
    <property type="protein sequence ID" value="PAC:32920605.CDS.1"/>
    <property type="gene ID" value="Pp3c4_22550"/>
</dbReference>
<reference evidence="1 3" key="2">
    <citation type="journal article" date="2018" name="Plant J.">
        <title>The Physcomitrella patens chromosome-scale assembly reveals moss genome structure and evolution.</title>
        <authorList>
            <person name="Lang D."/>
            <person name="Ullrich K.K."/>
            <person name="Murat F."/>
            <person name="Fuchs J."/>
            <person name="Jenkins J."/>
            <person name="Haas F.B."/>
            <person name="Piednoel M."/>
            <person name="Gundlach H."/>
            <person name="Van Bel M."/>
            <person name="Meyberg R."/>
            <person name="Vives C."/>
            <person name="Morata J."/>
            <person name="Symeonidi A."/>
            <person name="Hiss M."/>
            <person name="Muchero W."/>
            <person name="Kamisugi Y."/>
            <person name="Saleh O."/>
            <person name="Blanc G."/>
            <person name="Decker E.L."/>
            <person name="van Gessel N."/>
            <person name="Grimwood J."/>
            <person name="Hayes R.D."/>
            <person name="Graham S.W."/>
            <person name="Gunter L.E."/>
            <person name="McDaniel S.F."/>
            <person name="Hoernstein S.N.W."/>
            <person name="Larsson A."/>
            <person name="Li F.W."/>
            <person name="Perroud P.F."/>
            <person name="Phillips J."/>
            <person name="Ranjan P."/>
            <person name="Rokshar D.S."/>
            <person name="Rothfels C.J."/>
            <person name="Schneider L."/>
            <person name="Shu S."/>
            <person name="Stevenson D.W."/>
            <person name="Thummler F."/>
            <person name="Tillich M."/>
            <person name="Villarreal Aguilar J.C."/>
            <person name="Widiez T."/>
            <person name="Wong G.K."/>
            <person name="Wymore A."/>
            <person name="Zhang Y."/>
            <person name="Zimmer A.D."/>
            <person name="Quatrano R.S."/>
            <person name="Mayer K.F.X."/>
            <person name="Goodstein D."/>
            <person name="Casacuberta J.M."/>
            <person name="Vandepoele K."/>
            <person name="Reski R."/>
            <person name="Cuming A.C."/>
            <person name="Tuskan G.A."/>
            <person name="Maumus F."/>
            <person name="Salse J."/>
            <person name="Schmutz J."/>
            <person name="Rensing S.A."/>
        </authorList>
    </citation>
    <scope>NUCLEOTIDE SEQUENCE [LARGE SCALE GENOMIC DNA]</scope>
    <source>
        <strain evidence="2 3">cv. Gransden 2004</strain>
    </source>
</reference>
<dbReference type="Gramene" id="Pp3c4_22550V3.2">
    <property type="protein sequence ID" value="PAC:32920606.CDS.1"/>
    <property type="gene ID" value="Pp3c4_22550"/>
</dbReference>
<accession>A0A2K1KPK5</accession>
<dbReference type="AlphaFoldDB" id="A0A2K1KPK5"/>
<keyword evidence="3" id="KW-1185">Reference proteome</keyword>